<keyword evidence="5" id="KW-0547">Nucleotide-binding</keyword>
<dbReference type="PANTHER" id="PTHR41523:SF8">
    <property type="entry name" value="ETHYLENE RESPONSE SENSOR PROTEIN"/>
    <property type="match status" value="1"/>
</dbReference>
<dbReference type="Gene3D" id="1.25.40.10">
    <property type="entry name" value="Tetratricopeptide repeat domain"/>
    <property type="match status" value="1"/>
</dbReference>
<evidence type="ECO:0000313" key="13">
    <source>
        <dbReference type="Proteomes" id="UP000474175"/>
    </source>
</evidence>
<organism evidence="12 13">
    <name type="scientific">Spirosoma terrae</name>
    <dbReference type="NCBI Taxonomy" id="1968276"/>
    <lineage>
        <taxon>Bacteria</taxon>
        <taxon>Pseudomonadati</taxon>
        <taxon>Bacteroidota</taxon>
        <taxon>Cytophagia</taxon>
        <taxon>Cytophagales</taxon>
        <taxon>Cytophagaceae</taxon>
        <taxon>Spirosoma</taxon>
    </lineage>
</organism>
<keyword evidence="13" id="KW-1185">Reference proteome</keyword>
<dbReference type="InterPro" id="IPR011495">
    <property type="entry name" value="Sig_transdc_His_kin_sub2_dim/P"/>
</dbReference>
<gene>
    <name evidence="12" type="ORF">GK108_20750</name>
</gene>
<evidence type="ECO:0000256" key="5">
    <source>
        <dbReference type="ARBA" id="ARBA00022741"/>
    </source>
</evidence>
<reference evidence="12 13" key="1">
    <citation type="submission" date="2020-02" db="EMBL/GenBank/DDBJ databases">
        <title>Draft genome sequence of two Spirosoma agri KCTC 52727 and Spirosoma terrae KCTC 52035.</title>
        <authorList>
            <person name="Rojas J."/>
            <person name="Ambika Manirajan B."/>
            <person name="Suarez C."/>
            <person name="Ratering S."/>
            <person name="Schnell S."/>
        </authorList>
    </citation>
    <scope>NUCLEOTIDE SEQUENCE [LARGE SCALE GENOMIC DNA]</scope>
    <source>
        <strain evidence="12 13">KCTC 52035</strain>
    </source>
</reference>
<keyword evidence="9" id="KW-1133">Transmembrane helix</keyword>
<keyword evidence="10" id="KW-0732">Signal</keyword>
<dbReference type="AlphaFoldDB" id="A0A6L9L9P0"/>
<feature type="repeat" description="TPR" evidence="8">
    <location>
        <begin position="49"/>
        <end position="82"/>
    </location>
</feature>
<dbReference type="SUPFAM" id="SSF55874">
    <property type="entry name" value="ATPase domain of HSP90 chaperone/DNA topoisomerase II/histidine kinase"/>
    <property type="match status" value="1"/>
</dbReference>
<dbReference type="Gene3D" id="3.30.450.20">
    <property type="entry name" value="PAS domain"/>
    <property type="match status" value="1"/>
</dbReference>
<dbReference type="RefSeq" id="WP_163952654.1">
    <property type="nucleotide sequence ID" value="NZ_JAAFZH010000010.1"/>
</dbReference>
<feature type="chain" id="PRO_5026933083" description="histidine kinase" evidence="10">
    <location>
        <begin position="20"/>
        <end position="582"/>
    </location>
</feature>
<evidence type="ECO:0000256" key="7">
    <source>
        <dbReference type="ARBA" id="ARBA00022840"/>
    </source>
</evidence>
<keyword evidence="6" id="KW-0418">Kinase</keyword>
<dbReference type="PROSITE" id="PS50005">
    <property type="entry name" value="TPR"/>
    <property type="match status" value="1"/>
</dbReference>
<evidence type="ECO:0000256" key="2">
    <source>
        <dbReference type="ARBA" id="ARBA00012438"/>
    </source>
</evidence>
<evidence type="ECO:0000256" key="4">
    <source>
        <dbReference type="ARBA" id="ARBA00022679"/>
    </source>
</evidence>
<dbReference type="EMBL" id="JAAFZH010000010">
    <property type="protein sequence ID" value="NDU97325.1"/>
    <property type="molecule type" value="Genomic_DNA"/>
</dbReference>
<dbReference type="Proteomes" id="UP000474175">
    <property type="component" value="Unassembled WGS sequence"/>
</dbReference>
<accession>A0A6L9L9P0</accession>
<keyword evidence="9" id="KW-0472">Membrane</keyword>
<comment type="catalytic activity">
    <reaction evidence="1">
        <text>ATP + protein L-histidine = ADP + protein N-phospho-L-histidine.</text>
        <dbReference type="EC" id="2.7.13.3"/>
    </reaction>
</comment>
<comment type="caution">
    <text evidence="12">The sequence shown here is derived from an EMBL/GenBank/DDBJ whole genome shotgun (WGS) entry which is preliminary data.</text>
</comment>
<evidence type="ECO:0000313" key="12">
    <source>
        <dbReference type="EMBL" id="NDU97325.1"/>
    </source>
</evidence>
<dbReference type="Gene3D" id="3.30.565.10">
    <property type="entry name" value="Histidine kinase-like ATPase, C-terminal domain"/>
    <property type="match status" value="1"/>
</dbReference>
<evidence type="ECO:0000256" key="1">
    <source>
        <dbReference type="ARBA" id="ARBA00000085"/>
    </source>
</evidence>
<keyword evidence="8" id="KW-0802">TPR repeat</keyword>
<dbReference type="GO" id="GO:0005524">
    <property type="term" value="F:ATP binding"/>
    <property type="evidence" value="ECO:0007669"/>
    <property type="project" value="UniProtKB-KW"/>
</dbReference>
<evidence type="ECO:0000256" key="9">
    <source>
        <dbReference type="SAM" id="Phobius"/>
    </source>
</evidence>
<dbReference type="SUPFAM" id="SSF48452">
    <property type="entry name" value="TPR-like"/>
    <property type="match status" value="1"/>
</dbReference>
<evidence type="ECO:0000256" key="6">
    <source>
        <dbReference type="ARBA" id="ARBA00022777"/>
    </source>
</evidence>
<proteinExistence type="predicted"/>
<dbReference type="InterPro" id="IPR011990">
    <property type="entry name" value="TPR-like_helical_dom_sf"/>
</dbReference>
<feature type="transmembrane region" description="Helical" evidence="9">
    <location>
        <begin position="338"/>
        <end position="360"/>
    </location>
</feature>
<name>A0A6L9L9P0_9BACT</name>
<dbReference type="GO" id="GO:0004673">
    <property type="term" value="F:protein histidine kinase activity"/>
    <property type="evidence" value="ECO:0007669"/>
    <property type="project" value="UniProtKB-EC"/>
</dbReference>
<protein>
    <recommendedName>
        <fullName evidence="2">histidine kinase</fullName>
        <ecNumber evidence="2">2.7.13.3</ecNumber>
    </recommendedName>
</protein>
<evidence type="ECO:0000256" key="8">
    <source>
        <dbReference type="PROSITE-ProRule" id="PRU00339"/>
    </source>
</evidence>
<keyword evidence="3" id="KW-0597">Phosphoprotein</keyword>
<feature type="signal peptide" evidence="10">
    <location>
        <begin position="1"/>
        <end position="19"/>
    </location>
</feature>
<keyword evidence="7" id="KW-0067">ATP-binding</keyword>
<feature type="domain" description="Signal transduction histidine kinase subgroup 2 dimerisation and phosphoacceptor" evidence="11">
    <location>
        <begin position="383"/>
        <end position="455"/>
    </location>
</feature>
<dbReference type="InterPro" id="IPR019734">
    <property type="entry name" value="TPR_rpt"/>
</dbReference>
<dbReference type="PANTHER" id="PTHR41523">
    <property type="entry name" value="TWO-COMPONENT SYSTEM SENSOR PROTEIN"/>
    <property type="match status" value="1"/>
</dbReference>
<keyword evidence="4" id="KW-0808">Transferase</keyword>
<evidence type="ECO:0000256" key="3">
    <source>
        <dbReference type="ARBA" id="ARBA00022553"/>
    </source>
</evidence>
<dbReference type="EC" id="2.7.13.3" evidence="2"/>
<evidence type="ECO:0000256" key="10">
    <source>
        <dbReference type="SAM" id="SignalP"/>
    </source>
</evidence>
<evidence type="ECO:0000259" key="11">
    <source>
        <dbReference type="Pfam" id="PF07568"/>
    </source>
</evidence>
<dbReference type="Pfam" id="PF07568">
    <property type="entry name" value="HisKA_2"/>
    <property type="match status" value="1"/>
</dbReference>
<dbReference type="InterPro" id="IPR036890">
    <property type="entry name" value="HATPase_C_sf"/>
</dbReference>
<keyword evidence="9" id="KW-0812">Transmembrane</keyword>
<sequence length="582" mass="66534">MKCLLFPLLIVLCSYSVFAQPLPVNQQRLAKARKMEAQAITASDSVLLAHSYYQYGRTYSFAGDNVQAKRYYVKALKILENRPASYDLGHLYVRICEYNNVSIDSREDVEYLNKAIAIFKEINSPQGLATAYGMLQGAYGWRWVGTFTEDSPRFDSLLAINDLELKYAQLARDTSFIVDAYVRYGGLYNIVHNTNASLANLQKALTIANKSQNDTLRIRSLLGFSDTYIGLRKPDQARPYIAEVEAIYKRNNYQQFFILRHLLYSWRDYYQQKGYWKQAFEKLNIVNQLLNDSELANFDKTTSIVNQELDAQKTALVMTAQKKEIELTNRLVNTQRTFIIVTITLLAGALTLSAFFFRLYRKHQRISKENALISYKNEQLVREQNHRVKNNLQMVSSLLNMQARQLADTDARQAILESKLRVQAMAIIQRKLYDSTHLTTLNLADFIPEIAENALAACGFAGITKRFDIAPIRLNVDQTIPVGLIITELIVNASKYAFPNNHAPILTIDCTQSEQTIRLQLADNGSEDFMEEGQFGLAIRQHQQNSTSFGSQLIALQVQQLYGTYQYKHRESGTEFSMEFSV</sequence>